<dbReference type="Proteomes" id="UP001169458">
    <property type="component" value="Unassembled WGS sequence"/>
</dbReference>
<protein>
    <recommendedName>
        <fullName evidence="3">MORN repeat variant</fullName>
    </recommendedName>
</protein>
<keyword evidence="2" id="KW-1185">Reference proteome</keyword>
<reference evidence="1 2" key="1">
    <citation type="submission" date="2023-06" db="EMBL/GenBank/DDBJ databases">
        <authorList>
            <person name="Zeman M."/>
            <person name="Kubasova T."/>
            <person name="Jahodarova E."/>
            <person name="Nykrynova M."/>
            <person name="Rychlik I."/>
        </authorList>
    </citation>
    <scope>NUCLEOTIDE SEQUENCE [LARGE SCALE GENOMIC DNA]</scope>
    <source>
        <strain evidence="1 2">109_WCHN</strain>
    </source>
</reference>
<dbReference type="RefSeq" id="WP_289561317.1">
    <property type="nucleotide sequence ID" value="NZ_JAUDCP010000048.1"/>
</dbReference>
<evidence type="ECO:0000313" key="2">
    <source>
        <dbReference type="Proteomes" id="UP001169458"/>
    </source>
</evidence>
<organism evidence="1 2">
    <name type="scientific">Bacteroides gallinaceum</name>
    <dbReference type="NCBI Taxonomy" id="1462571"/>
    <lineage>
        <taxon>Bacteria</taxon>
        <taxon>Pseudomonadati</taxon>
        <taxon>Bacteroidota</taxon>
        <taxon>Bacteroidia</taxon>
        <taxon>Bacteroidales</taxon>
        <taxon>Bacteroidaceae</taxon>
        <taxon>Bacteroides</taxon>
    </lineage>
</organism>
<accession>A0ABT7VJU5</accession>
<dbReference type="SUPFAM" id="SSF82185">
    <property type="entry name" value="Histone H3 K4-specific methyltransferase SET7/9 N-terminal domain"/>
    <property type="match status" value="1"/>
</dbReference>
<reference evidence="2" key="2">
    <citation type="submission" date="2023-07" db="EMBL/GenBank/DDBJ databases">
        <title>Identification and characterization of horizontal gene transfer across gut microbiota members of farm animals based on homology search.</title>
        <authorList>
            <person name="Schwarzerova J."/>
            <person name="Nykrynova M."/>
            <person name="Jureckova K."/>
            <person name="Cejkova D."/>
            <person name="Rychlik I."/>
        </authorList>
    </citation>
    <scope>NUCLEOTIDE SEQUENCE [LARGE SCALE GENOMIC DNA]</scope>
    <source>
        <strain evidence="2">109_WCHN</strain>
    </source>
</reference>
<evidence type="ECO:0008006" key="3">
    <source>
        <dbReference type="Google" id="ProtNLM"/>
    </source>
</evidence>
<comment type="caution">
    <text evidence="1">The sequence shown here is derived from an EMBL/GenBank/DDBJ whole genome shotgun (WGS) entry which is preliminary data.</text>
</comment>
<dbReference type="Gene3D" id="3.90.930.1">
    <property type="match status" value="1"/>
</dbReference>
<evidence type="ECO:0000313" key="1">
    <source>
        <dbReference type="EMBL" id="MDM8326385.1"/>
    </source>
</evidence>
<name>A0ABT7VJU5_9BACE</name>
<sequence>MKKFFIAILSCFYTANVVIGQTTLDTLYYDKDWKGCEKTFATYYRVYALSADNNLKKKFRDYYITGELQSEGEYISIDKYDDSKSVFDGEFINYYKSGKIEQKGNRINGKQEGEYIKYKEDGLILLHANFKDDKLHGIYTEFSEDGNLCMQIEYANGIPLYNYYTISNKDGYCSKVSLSSKQPVYESPSLNEKQTEYKNGEAWPYYNKNGIMIGMTNNEVRDYGKYFQIPIVIANNSMFPIEFEPNNINAKLIDKKGNERALRVYSAEEYMKKVRRQQNWAMALAAIGEGMSAASAGYSTSTTNSSYSGSSYSTGHASAYGSGGYAFGNYSGTSSYFGSSSSTTTTYDAAAAYQAQVIASERVASYSNSLLSDRAIKEEGYLKRTTIYPGETISGYINIERKKGKSMTIDINIGGAIYSFPWNISK</sequence>
<dbReference type="EMBL" id="JAUDEN010000044">
    <property type="protein sequence ID" value="MDM8326385.1"/>
    <property type="molecule type" value="Genomic_DNA"/>
</dbReference>
<gene>
    <name evidence="1" type="ORF">QUW60_14305</name>
</gene>
<proteinExistence type="predicted"/>